<dbReference type="PROSITE" id="PS50011">
    <property type="entry name" value="PROTEIN_KINASE_DOM"/>
    <property type="match status" value="1"/>
</dbReference>
<name>A0ABW4A0W2_9ACTN</name>
<evidence type="ECO:0000256" key="6">
    <source>
        <dbReference type="ARBA" id="ARBA00022840"/>
    </source>
</evidence>
<proteinExistence type="predicted"/>
<evidence type="ECO:0000313" key="10">
    <source>
        <dbReference type="Proteomes" id="UP001597183"/>
    </source>
</evidence>
<dbReference type="GO" id="GO:0004674">
    <property type="term" value="F:protein serine/threonine kinase activity"/>
    <property type="evidence" value="ECO:0007669"/>
    <property type="project" value="UniProtKB-EC"/>
</dbReference>
<keyword evidence="10" id="KW-1185">Reference proteome</keyword>
<evidence type="ECO:0000256" key="2">
    <source>
        <dbReference type="ARBA" id="ARBA00022527"/>
    </source>
</evidence>
<evidence type="ECO:0000256" key="3">
    <source>
        <dbReference type="ARBA" id="ARBA00022679"/>
    </source>
</evidence>
<accession>A0ABW4A0W2</accession>
<gene>
    <name evidence="9" type="ORF">ACFQ5G_02015</name>
</gene>
<dbReference type="EC" id="2.7.11.1" evidence="1"/>
<evidence type="ECO:0000259" key="8">
    <source>
        <dbReference type="PROSITE" id="PS50011"/>
    </source>
</evidence>
<keyword evidence="5 9" id="KW-0418">Kinase</keyword>
<organism evidence="9 10">
    <name type="scientific">Actinoplanes sichuanensis</name>
    <dbReference type="NCBI Taxonomy" id="512349"/>
    <lineage>
        <taxon>Bacteria</taxon>
        <taxon>Bacillati</taxon>
        <taxon>Actinomycetota</taxon>
        <taxon>Actinomycetes</taxon>
        <taxon>Micromonosporales</taxon>
        <taxon>Micromonosporaceae</taxon>
        <taxon>Actinoplanes</taxon>
    </lineage>
</organism>
<dbReference type="InterPro" id="IPR008271">
    <property type="entry name" value="Ser/Thr_kinase_AS"/>
</dbReference>
<dbReference type="Gene3D" id="1.10.510.10">
    <property type="entry name" value="Transferase(Phosphotransferase) domain 1"/>
    <property type="match status" value="1"/>
</dbReference>
<feature type="binding site" evidence="7">
    <location>
        <position position="40"/>
    </location>
    <ligand>
        <name>ATP</name>
        <dbReference type="ChEBI" id="CHEBI:30616"/>
    </ligand>
</feature>
<dbReference type="PANTHER" id="PTHR43289">
    <property type="entry name" value="MITOGEN-ACTIVATED PROTEIN KINASE KINASE KINASE 20-RELATED"/>
    <property type="match status" value="1"/>
</dbReference>
<evidence type="ECO:0000256" key="7">
    <source>
        <dbReference type="PROSITE-ProRule" id="PRU10141"/>
    </source>
</evidence>
<dbReference type="Pfam" id="PF00069">
    <property type="entry name" value="Pkinase"/>
    <property type="match status" value="1"/>
</dbReference>
<dbReference type="InterPro" id="IPR000719">
    <property type="entry name" value="Prot_kinase_dom"/>
</dbReference>
<comment type="caution">
    <text evidence="9">The sequence shown here is derived from an EMBL/GenBank/DDBJ whole genome shotgun (WGS) entry which is preliminary data.</text>
</comment>
<dbReference type="CDD" id="cd14014">
    <property type="entry name" value="STKc_PknB_like"/>
    <property type="match status" value="1"/>
</dbReference>
<dbReference type="InterPro" id="IPR017441">
    <property type="entry name" value="Protein_kinase_ATP_BS"/>
</dbReference>
<evidence type="ECO:0000313" key="9">
    <source>
        <dbReference type="EMBL" id="MFD1364113.1"/>
    </source>
</evidence>
<protein>
    <recommendedName>
        <fullName evidence="1">non-specific serine/threonine protein kinase</fullName>
        <ecNumber evidence="1">2.7.11.1</ecNumber>
    </recommendedName>
</protein>
<keyword evidence="6 7" id="KW-0067">ATP-binding</keyword>
<dbReference type="Gene3D" id="3.30.200.20">
    <property type="entry name" value="Phosphorylase Kinase, domain 1"/>
    <property type="match status" value="1"/>
</dbReference>
<dbReference type="PROSITE" id="PS00108">
    <property type="entry name" value="PROTEIN_KINASE_ST"/>
    <property type="match status" value="1"/>
</dbReference>
<dbReference type="RefSeq" id="WP_317793970.1">
    <property type="nucleotide sequence ID" value="NZ_AP028461.1"/>
</dbReference>
<evidence type="ECO:0000256" key="5">
    <source>
        <dbReference type="ARBA" id="ARBA00022777"/>
    </source>
</evidence>
<dbReference type="SUPFAM" id="SSF56112">
    <property type="entry name" value="Protein kinase-like (PK-like)"/>
    <property type="match status" value="1"/>
</dbReference>
<evidence type="ECO:0000256" key="4">
    <source>
        <dbReference type="ARBA" id="ARBA00022741"/>
    </source>
</evidence>
<dbReference type="SMART" id="SM00220">
    <property type="entry name" value="S_TKc"/>
    <property type="match status" value="1"/>
</dbReference>
<dbReference type="Proteomes" id="UP001597183">
    <property type="component" value="Unassembled WGS sequence"/>
</dbReference>
<dbReference type="EMBL" id="JBHTMK010000004">
    <property type="protein sequence ID" value="MFD1364113.1"/>
    <property type="molecule type" value="Genomic_DNA"/>
</dbReference>
<sequence>MDRRGVVAGRYRLVRELGRGGMGAVWHAHDELLARDVAVKEVHLLGAASDGVDPVTPRVLREARAAAQLKHPAIITVHDVVVDSGRPWIVMELVGGRSLSQIVDDDGAVPEQGAALIGLRVLEALRVAHQQGVLHRDVKPPNILLDGDRVVLTDFGISAIDGAAGG</sequence>
<dbReference type="PANTHER" id="PTHR43289:SF6">
    <property type="entry name" value="SERINE_THREONINE-PROTEIN KINASE NEKL-3"/>
    <property type="match status" value="1"/>
</dbReference>
<dbReference type="PROSITE" id="PS00107">
    <property type="entry name" value="PROTEIN_KINASE_ATP"/>
    <property type="match status" value="1"/>
</dbReference>
<feature type="domain" description="Protein kinase" evidence="8">
    <location>
        <begin position="11"/>
        <end position="166"/>
    </location>
</feature>
<keyword evidence="3 9" id="KW-0808">Transferase</keyword>
<reference evidence="10" key="1">
    <citation type="journal article" date="2019" name="Int. J. Syst. Evol. Microbiol.">
        <title>The Global Catalogue of Microorganisms (GCM) 10K type strain sequencing project: providing services to taxonomists for standard genome sequencing and annotation.</title>
        <authorList>
            <consortium name="The Broad Institute Genomics Platform"/>
            <consortium name="The Broad Institute Genome Sequencing Center for Infectious Disease"/>
            <person name="Wu L."/>
            <person name="Ma J."/>
        </authorList>
    </citation>
    <scope>NUCLEOTIDE SEQUENCE [LARGE SCALE GENOMIC DNA]</scope>
    <source>
        <strain evidence="10">CCM 7526</strain>
    </source>
</reference>
<keyword evidence="2" id="KW-0723">Serine/threonine-protein kinase</keyword>
<keyword evidence="4 7" id="KW-0547">Nucleotide-binding</keyword>
<evidence type="ECO:0000256" key="1">
    <source>
        <dbReference type="ARBA" id="ARBA00012513"/>
    </source>
</evidence>
<dbReference type="InterPro" id="IPR011009">
    <property type="entry name" value="Kinase-like_dom_sf"/>
</dbReference>